<protein>
    <submittedName>
        <fullName evidence="2">HEPN domain-containing protein</fullName>
    </submittedName>
</protein>
<proteinExistence type="predicted"/>
<gene>
    <name evidence="2" type="ORF">SAMN00808754_0180</name>
</gene>
<dbReference type="Gene3D" id="1.20.120.330">
    <property type="entry name" value="Nucleotidyltransferases domain 2"/>
    <property type="match status" value="1"/>
</dbReference>
<evidence type="ECO:0000313" key="3">
    <source>
        <dbReference type="Proteomes" id="UP000192569"/>
    </source>
</evidence>
<dbReference type="OrthoDB" id="9808176at2"/>
<sequence>MRKGNKDRAWEVWLQRAKSNLARAKQGRQSEDILFEDLCFDAQQAAEKALKALLLYLNLDYPRTHSIGHLLSLIERRGKIPIPQEVREAVTLTDYAVTTRYPGDWDPVDEEEYQEAVRLAETTYNWVLEEIGKQGYRPRLT</sequence>
<accession>A0A1W1V9B8</accession>
<evidence type="ECO:0000259" key="1">
    <source>
        <dbReference type="PROSITE" id="PS50910"/>
    </source>
</evidence>
<reference evidence="2 3" key="1">
    <citation type="submission" date="2017-04" db="EMBL/GenBank/DDBJ databases">
        <authorList>
            <person name="Afonso C.L."/>
            <person name="Miller P.J."/>
            <person name="Scott M.A."/>
            <person name="Spackman E."/>
            <person name="Goraichik I."/>
            <person name="Dimitrov K.M."/>
            <person name="Suarez D.L."/>
            <person name="Swayne D.E."/>
        </authorList>
    </citation>
    <scope>NUCLEOTIDE SEQUENCE [LARGE SCALE GENOMIC DNA]</scope>
    <source>
        <strain evidence="2 3">ToBE</strain>
    </source>
</reference>
<feature type="domain" description="HEPN" evidence="1">
    <location>
        <begin position="16"/>
        <end position="123"/>
    </location>
</feature>
<evidence type="ECO:0000313" key="2">
    <source>
        <dbReference type="EMBL" id="SMB89584.1"/>
    </source>
</evidence>
<dbReference type="EMBL" id="LT838272">
    <property type="protein sequence ID" value="SMB89584.1"/>
    <property type="molecule type" value="Genomic_DNA"/>
</dbReference>
<dbReference type="SMART" id="SM00748">
    <property type="entry name" value="HEPN"/>
    <property type="match status" value="1"/>
</dbReference>
<dbReference type="STRING" id="698762.SAMN00808754_0180"/>
<dbReference type="Pfam" id="PF05168">
    <property type="entry name" value="HEPN"/>
    <property type="match status" value="1"/>
</dbReference>
<dbReference type="RefSeq" id="WP_084663132.1">
    <property type="nucleotide sequence ID" value="NZ_LT838272.1"/>
</dbReference>
<dbReference type="InterPro" id="IPR007842">
    <property type="entry name" value="HEPN_dom"/>
</dbReference>
<name>A0A1W1V9B8_9FIRM</name>
<dbReference type="AlphaFoldDB" id="A0A1W1V9B8"/>
<dbReference type="Proteomes" id="UP000192569">
    <property type="component" value="Chromosome I"/>
</dbReference>
<dbReference type="PROSITE" id="PS50910">
    <property type="entry name" value="HEPN"/>
    <property type="match status" value="1"/>
</dbReference>
<dbReference type="SUPFAM" id="SSF81593">
    <property type="entry name" value="Nucleotidyltransferase substrate binding subunit/domain"/>
    <property type="match status" value="1"/>
</dbReference>
<keyword evidence="3" id="KW-1185">Reference proteome</keyword>
<organism evidence="2 3">
    <name type="scientific">Thermanaeromonas toyohensis ToBE</name>
    <dbReference type="NCBI Taxonomy" id="698762"/>
    <lineage>
        <taxon>Bacteria</taxon>
        <taxon>Bacillati</taxon>
        <taxon>Bacillota</taxon>
        <taxon>Clostridia</taxon>
        <taxon>Neomoorellales</taxon>
        <taxon>Neomoorellaceae</taxon>
        <taxon>Thermanaeromonas</taxon>
    </lineage>
</organism>